<name>A0A915K2M2_ROMCU</name>
<evidence type="ECO:0000313" key="2">
    <source>
        <dbReference type="WBParaSite" id="nRc.2.0.1.t33049-RA"/>
    </source>
</evidence>
<accession>A0A915K2M2</accession>
<organism evidence="1 2">
    <name type="scientific">Romanomermis culicivorax</name>
    <name type="common">Nematode worm</name>
    <dbReference type="NCBI Taxonomy" id="13658"/>
    <lineage>
        <taxon>Eukaryota</taxon>
        <taxon>Metazoa</taxon>
        <taxon>Ecdysozoa</taxon>
        <taxon>Nematoda</taxon>
        <taxon>Enoplea</taxon>
        <taxon>Dorylaimia</taxon>
        <taxon>Mermithida</taxon>
        <taxon>Mermithoidea</taxon>
        <taxon>Mermithidae</taxon>
        <taxon>Romanomermis</taxon>
    </lineage>
</organism>
<sequence length="61" mass="6888">MQKTVPHNCCIEILIPCSCSDIMPLELCMLADTVDKELQLFDSNNFDNVSSTLVSQLYVYT</sequence>
<protein>
    <submittedName>
        <fullName evidence="2">Uncharacterized protein</fullName>
    </submittedName>
</protein>
<dbReference type="AlphaFoldDB" id="A0A915K2M2"/>
<dbReference type="Proteomes" id="UP000887565">
    <property type="component" value="Unplaced"/>
</dbReference>
<proteinExistence type="predicted"/>
<evidence type="ECO:0000313" key="1">
    <source>
        <dbReference type="Proteomes" id="UP000887565"/>
    </source>
</evidence>
<dbReference type="WBParaSite" id="nRc.2.0.1.t33049-RA">
    <property type="protein sequence ID" value="nRc.2.0.1.t33049-RA"/>
    <property type="gene ID" value="nRc.2.0.1.g33049"/>
</dbReference>
<keyword evidence="1" id="KW-1185">Reference proteome</keyword>
<reference evidence="2" key="1">
    <citation type="submission" date="2022-11" db="UniProtKB">
        <authorList>
            <consortium name="WormBaseParasite"/>
        </authorList>
    </citation>
    <scope>IDENTIFICATION</scope>
</reference>